<protein>
    <recommendedName>
        <fullName evidence="3">Apea-like HEPN domain-containing protein</fullName>
    </recommendedName>
</protein>
<name>A0A7M2RHJ5_9FIRM</name>
<evidence type="ECO:0008006" key="3">
    <source>
        <dbReference type="Google" id="ProtNLM"/>
    </source>
</evidence>
<reference evidence="1 2" key="1">
    <citation type="submission" date="2020-10" db="EMBL/GenBank/DDBJ databases">
        <title>Blautia liquoris sp.nov., isolated from the mud in a fermentation cellar used for the production of Chinese strong-flavoured liquor.</title>
        <authorList>
            <person name="Lu L."/>
        </authorList>
    </citation>
    <scope>NUCLEOTIDE SEQUENCE [LARGE SCALE GENOMIC DNA]</scope>
    <source>
        <strain evidence="1 2">LZLJ-3</strain>
    </source>
</reference>
<dbReference type="Proteomes" id="UP000593601">
    <property type="component" value="Chromosome"/>
</dbReference>
<dbReference type="RefSeq" id="WP_193735204.1">
    <property type="nucleotide sequence ID" value="NZ_CP063304.1"/>
</dbReference>
<sequence length="269" mass="32035">MGNENTRTLERVLYTLNSAKSFTVQNRFLNFWSSLEYILHPFPRFTIIEKARVVVPEVFGLFYLKNKMNIFWARLTYCIEKKGYSEKYPTLQSFVTDCQDKKDYSTPKMISYLCSDEKYNDILSELSFHIVLERECRELIMLLTEPAKANKAIQEYFDSIKHDLNYIYRLRNQLIHSAKDIDESLEYISFRLYRYVNSVLSTILYYEEKNSLYNITDILGSIDATYQDYSAKWSEDSKKKKNNSSETPKKTVSTTEIYRIVRPKYLFIE</sequence>
<evidence type="ECO:0000313" key="1">
    <source>
        <dbReference type="EMBL" id="QOV18842.1"/>
    </source>
</evidence>
<accession>A0A7M2RHJ5</accession>
<dbReference type="AlphaFoldDB" id="A0A7M2RHJ5"/>
<organism evidence="1 2">
    <name type="scientific">Blautia liquoris</name>
    <dbReference type="NCBI Taxonomy" id="2779518"/>
    <lineage>
        <taxon>Bacteria</taxon>
        <taxon>Bacillati</taxon>
        <taxon>Bacillota</taxon>
        <taxon>Clostridia</taxon>
        <taxon>Lachnospirales</taxon>
        <taxon>Lachnospiraceae</taxon>
        <taxon>Blautia</taxon>
    </lineage>
</organism>
<evidence type="ECO:0000313" key="2">
    <source>
        <dbReference type="Proteomes" id="UP000593601"/>
    </source>
</evidence>
<gene>
    <name evidence="1" type="ORF">INP51_12670</name>
</gene>
<keyword evidence="2" id="KW-1185">Reference proteome</keyword>
<proteinExistence type="predicted"/>
<dbReference type="KEGG" id="bliq:INP51_12670"/>
<dbReference type="EMBL" id="CP063304">
    <property type="protein sequence ID" value="QOV18842.1"/>
    <property type="molecule type" value="Genomic_DNA"/>
</dbReference>